<protein>
    <submittedName>
        <fullName evidence="1">Outer dense fiber protein 3</fullName>
    </submittedName>
</protein>
<dbReference type="PANTHER" id="PTHR21580:SF28">
    <property type="entry name" value="BOREALIN N-TERMINAL DOMAIN-CONTAINING PROTEIN-RELATED"/>
    <property type="match status" value="1"/>
</dbReference>
<dbReference type="PANTHER" id="PTHR21580">
    <property type="entry name" value="SHIPPO-1-RELATED"/>
    <property type="match status" value="1"/>
</dbReference>
<evidence type="ECO:0000313" key="2">
    <source>
        <dbReference type="Proteomes" id="UP000053872"/>
    </source>
</evidence>
<dbReference type="AlphaFoldDB" id="R7VTC0"/>
<gene>
    <name evidence="1" type="ORF">A306_00014061</name>
</gene>
<dbReference type="InParanoid" id="R7VTC0"/>
<reference evidence="1 2" key="1">
    <citation type="journal article" date="2013" name="Science">
        <title>Genomic diversity and evolution of the head crest in the rock pigeon.</title>
        <authorList>
            <person name="Shapiro M.D."/>
            <person name="Kronenberg Z."/>
            <person name="Li C."/>
            <person name="Domyan E.T."/>
            <person name="Pan H."/>
            <person name="Campbell M."/>
            <person name="Tan H."/>
            <person name="Huff C.D."/>
            <person name="Hu H."/>
            <person name="Vickrey A.I."/>
            <person name="Nielsen S.C."/>
            <person name="Stringham S.A."/>
            <person name="Hu H."/>
            <person name="Willerslev E."/>
            <person name="Gilbert M.T."/>
            <person name="Yandell M."/>
            <person name="Zhang G."/>
            <person name="Wang J."/>
        </authorList>
    </citation>
    <scope>NUCLEOTIDE SEQUENCE [LARGE SCALE GENOMIC DNA]</scope>
    <source>
        <tissue evidence="1">Blood</tissue>
    </source>
</reference>
<dbReference type="eggNOG" id="ENOG502QUIJ">
    <property type="taxonomic scope" value="Eukaryota"/>
</dbReference>
<proteinExistence type="predicted"/>
<dbReference type="EMBL" id="AKCR02000285">
    <property type="protein sequence ID" value="PKK17666.1"/>
    <property type="molecule type" value="Genomic_DNA"/>
</dbReference>
<dbReference type="Pfam" id="PF07004">
    <property type="entry name" value="SHIPPO-rpt"/>
    <property type="match status" value="4"/>
</dbReference>
<evidence type="ECO:0000313" key="1">
    <source>
        <dbReference type="EMBL" id="PKK17666.1"/>
    </source>
</evidence>
<accession>R7VTC0</accession>
<keyword evidence="2" id="KW-1185">Reference proteome</keyword>
<comment type="caution">
    <text evidence="1">The sequence shown here is derived from an EMBL/GenBank/DDBJ whole genome shotgun (WGS) entry which is preliminary data.</text>
</comment>
<dbReference type="STRING" id="8932.R7VTC0"/>
<name>R7VTC0_COLLI</name>
<dbReference type="InterPro" id="IPR010736">
    <property type="entry name" value="SHIPPO-rpt"/>
</dbReference>
<dbReference type="GO" id="GO:0005856">
    <property type="term" value="C:cytoskeleton"/>
    <property type="evidence" value="ECO:0007669"/>
    <property type="project" value="TreeGrafter"/>
</dbReference>
<sequence length="251" mass="27340">MDGAFVGTWRPHRPRGLISAQFTSPGPKYSVQGTTGYINHNPTKVKAPAYTCRGAKAPAEGSCSPGPRYYVEPSMTRTGKYVAPAYAITGLPRIKTEITPGPSDYSPEKSNRHIFKCPPEPSMAFRNRGVKTDFTPGPGTYTLPRVLGPNTAHTPASPCYSMKSRSQQDRYDADLAKTPGPAALPKIQLDVFKTRAPGYTMGTRTQLRDKTIKPGPADYRTGRVVLIKPQAPAATFGLRHSMYTTPLILDI</sequence>
<dbReference type="Proteomes" id="UP000053872">
    <property type="component" value="Unassembled WGS sequence"/>
</dbReference>
<dbReference type="InterPro" id="IPR051291">
    <property type="entry name" value="CIMAP"/>
</dbReference>
<organism evidence="1 2">
    <name type="scientific">Columba livia</name>
    <name type="common">Rock dove</name>
    <dbReference type="NCBI Taxonomy" id="8932"/>
    <lineage>
        <taxon>Eukaryota</taxon>
        <taxon>Metazoa</taxon>
        <taxon>Chordata</taxon>
        <taxon>Craniata</taxon>
        <taxon>Vertebrata</taxon>
        <taxon>Euteleostomi</taxon>
        <taxon>Archelosauria</taxon>
        <taxon>Archosauria</taxon>
        <taxon>Dinosauria</taxon>
        <taxon>Saurischia</taxon>
        <taxon>Theropoda</taxon>
        <taxon>Coelurosauria</taxon>
        <taxon>Aves</taxon>
        <taxon>Neognathae</taxon>
        <taxon>Neoaves</taxon>
        <taxon>Columbimorphae</taxon>
        <taxon>Columbiformes</taxon>
        <taxon>Columbidae</taxon>
        <taxon>Columba</taxon>
    </lineage>
</organism>